<evidence type="ECO:0000259" key="2">
    <source>
        <dbReference type="Pfam" id="PF20318"/>
    </source>
</evidence>
<dbReference type="AlphaFoldDB" id="A0A9D1K598"/>
<dbReference type="InterPro" id="IPR046721">
    <property type="entry name" value="DUF6613"/>
</dbReference>
<evidence type="ECO:0000313" key="4">
    <source>
        <dbReference type="Proteomes" id="UP000824139"/>
    </source>
</evidence>
<dbReference type="Pfam" id="PF20318">
    <property type="entry name" value="DUF6613"/>
    <property type="match status" value="1"/>
</dbReference>
<dbReference type="EMBL" id="DVJO01000221">
    <property type="protein sequence ID" value="HIS83933.1"/>
    <property type="molecule type" value="Genomic_DNA"/>
</dbReference>
<dbReference type="InterPro" id="IPR012902">
    <property type="entry name" value="N_methyl_site"/>
</dbReference>
<sequence length="281" mass="30988">MTEKLAMTDFAGGGASAKSTPHWFFSILHIARNNDKMLNILGYRKGNMKKGFTLAEVLITLGIIGIIAAMTLPTVIKNNQRKEAEAKLKKAYSAVSQAFLAAQAKHGEAKDWAWDNADFVLSYYIAPEIKGAKLYPSGKQQVNVMCFEDKFSSTTQHGNHKNRQYVWMTGVGISTPFTSKTASLKMIDGTCIGLIPDNALSAEKILLVIDINGNMIGPNTAGYDLFFFVVKDNQILPYGYNWRAEDLANQTKTNSCNRKAGSSGFVCAAKVMADGWEIKYW</sequence>
<keyword evidence="1" id="KW-0812">Transmembrane</keyword>
<feature type="domain" description="DUF6613" evidence="2">
    <location>
        <begin position="74"/>
        <end position="135"/>
    </location>
</feature>
<name>A0A9D1K598_9BACT</name>
<evidence type="ECO:0000256" key="1">
    <source>
        <dbReference type="SAM" id="Phobius"/>
    </source>
</evidence>
<dbReference type="Pfam" id="PF07963">
    <property type="entry name" value="N_methyl"/>
    <property type="match status" value="1"/>
</dbReference>
<keyword evidence="1" id="KW-0472">Membrane</keyword>
<reference evidence="3" key="1">
    <citation type="submission" date="2020-10" db="EMBL/GenBank/DDBJ databases">
        <authorList>
            <person name="Gilroy R."/>
        </authorList>
    </citation>
    <scope>NUCLEOTIDE SEQUENCE</scope>
    <source>
        <strain evidence="3">CHK152-2994</strain>
    </source>
</reference>
<protein>
    <submittedName>
        <fullName evidence="3">Prepilin-type N-terminal cleavage/methylation domain-containing protein</fullName>
    </submittedName>
</protein>
<dbReference type="InterPro" id="IPR045584">
    <property type="entry name" value="Pilin-like"/>
</dbReference>
<evidence type="ECO:0000313" key="3">
    <source>
        <dbReference type="EMBL" id="HIS83933.1"/>
    </source>
</evidence>
<gene>
    <name evidence="3" type="ORF">IAD41_10050</name>
</gene>
<dbReference type="NCBIfam" id="TIGR02532">
    <property type="entry name" value="IV_pilin_GFxxxE"/>
    <property type="match status" value="1"/>
</dbReference>
<reference evidence="3" key="2">
    <citation type="journal article" date="2021" name="PeerJ">
        <title>Extensive microbial diversity within the chicken gut microbiome revealed by metagenomics and culture.</title>
        <authorList>
            <person name="Gilroy R."/>
            <person name="Ravi A."/>
            <person name="Getino M."/>
            <person name="Pursley I."/>
            <person name="Horton D.L."/>
            <person name="Alikhan N.F."/>
            <person name="Baker D."/>
            <person name="Gharbi K."/>
            <person name="Hall N."/>
            <person name="Watson M."/>
            <person name="Adriaenssens E.M."/>
            <person name="Foster-Nyarko E."/>
            <person name="Jarju S."/>
            <person name="Secka A."/>
            <person name="Antonio M."/>
            <person name="Oren A."/>
            <person name="Chaudhuri R.R."/>
            <person name="La Ragione R."/>
            <person name="Hildebrand F."/>
            <person name="Pallen M.J."/>
        </authorList>
    </citation>
    <scope>NUCLEOTIDE SEQUENCE</scope>
    <source>
        <strain evidence="3">CHK152-2994</strain>
    </source>
</reference>
<proteinExistence type="predicted"/>
<organism evidence="3 4">
    <name type="scientific">Candidatus Scatenecus faecavium</name>
    <dbReference type="NCBI Taxonomy" id="2840915"/>
    <lineage>
        <taxon>Bacteria</taxon>
        <taxon>Candidatus Scatenecus</taxon>
    </lineage>
</organism>
<dbReference type="Gene3D" id="3.30.700.10">
    <property type="entry name" value="Glycoprotein, Type 4 Pilin"/>
    <property type="match status" value="1"/>
</dbReference>
<accession>A0A9D1K598</accession>
<comment type="caution">
    <text evidence="3">The sequence shown here is derived from an EMBL/GenBank/DDBJ whole genome shotgun (WGS) entry which is preliminary data.</text>
</comment>
<dbReference type="Proteomes" id="UP000824139">
    <property type="component" value="Unassembled WGS sequence"/>
</dbReference>
<feature type="transmembrane region" description="Helical" evidence="1">
    <location>
        <begin position="52"/>
        <end position="72"/>
    </location>
</feature>
<dbReference type="SUPFAM" id="SSF54523">
    <property type="entry name" value="Pili subunits"/>
    <property type="match status" value="1"/>
</dbReference>
<keyword evidence="1" id="KW-1133">Transmembrane helix</keyword>